<dbReference type="Pfam" id="PF01979">
    <property type="entry name" value="Amidohydro_1"/>
    <property type="match status" value="1"/>
</dbReference>
<feature type="domain" description="Amidohydrolase-related" evidence="12">
    <location>
        <begin position="69"/>
        <end position="394"/>
    </location>
</feature>
<evidence type="ECO:0000256" key="3">
    <source>
        <dbReference type="ARBA" id="ARBA00018029"/>
    </source>
</evidence>
<feature type="binding site" evidence="10">
    <location>
        <position position="277"/>
    </location>
    <ligand>
        <name>substrate</name>
    </ligand>
</feature>
<dbReference type="SUPFAM" id="SSF51338">
    <property type="entry name" value="Composite domain of metallo-dependent hydrolases"/>
    <property type="match status" value="1"/>
</dbReference>
<dbReference type="Gene3D" id="3.20.20.140">
    <property type="entry name" value="Metal-dependent hydrolases"/>
    <property type="match status" value="1"/>
</dbReference>
<evidence type="ECO:0000256" key="1">
    <source>
        <dbReference type="ARBA" id="ARBA00010716"/>
    </source>
</evidence>
<evidence type="ECO:0000256" key="4">
    <source>
        <dbReference type="ARBA" id="ARBA00022723"/>
    </source>
</evidence>
<protein>
    <recommendedName>
        <fullName evidence="3 8">N-acetylglucosamine-6-phosphate deacetylase</fullName>
        <ecNumber evidence="2 8">3.5.1.25</ecNumber>
    </recommendedName>
</protein>
<comment type="similarity">
    <text evidence="1 8">Belongs to the metallo-dependent hydrolases superfamily. NagA family.</text>
</comment>
<dbReference type="InterPro" id="IPR006680">
    <property type="entry name" value="Amidohydro-rel"/>
</dbReference>
<sequence>MDDDDLKKLIDLKTTDDIITKFSNCHILRDHQFVKDDLYVRKGKILNSLDLFYKEKHSPHLVVDCKGNYIAPGLIDLQINGGFGYDFSYHGHTEEAVKVVSKKLLQHGVTGYCPTVVTSPAYVYHDILTKIPKTKGGKDGAAVLGIHAEGPFMNKEKKGAHPEKYILPHKGSLKQVKETYGEGYENITIITLAPEFSRSDAIIKKLKMDNKIVSLGHSMANLAQGESAVKNGASLITHLFNAMLPFHHRDPGLVGLLTSDQFPSKDLFFGIISDGIHTHPSALRIAYKVHPDGLVLVTDALSALGLKDGRHKIGQMDVEIRSGMAFVAGTNTLCGSVASMIECVRFFINATGCPWEYALEAASLHPAKVLGIDDRKGRLNAGADADFIVLDSHLQLRSTWIAGEKVYDNLRPDYH</sequence>
<keyword evidence="4 11" id="KW-0479">Metal-binding</keyword>
<dbReference type="RefSeq" id="XP_028132205.1">
    <property type="nucleotide sequence ID" value="XM_028276404.1"/>
</dbReference>
<feature type="binding site" evidence="10">
    <location>
        <position position="249"/>
    </location>
    <ligand>
        <name>substrate</name>
    </ligand>
</feature>
<name>A0A6P7FG34_DIAVI</name>
<comment type="catalytic activity">
    <reaction evidence="7 8">
        <text>N-acetyl-D-glucosamine 6-phosphate + H2O = D-glucosamine 6-phosphate + acetate</text>
        <dbReference type="Rhea" id="RHEA:22936"/>
        <dbReference type="ChEBI" id="CHEBI:15377"/>
        <dbReference type="ChEBI" id="CHEBI:30089"/>
        <dbReference type="ChEBI" id="CHEBI:57513"/>
        <dbReference type="ChEBI" id="CHEBI:58725"/>
        <dbReference type="EC" id="3.5.1.25"/>
    </reaction>
</comment>
<evidence type="ECO:0000256" key="5">
    <source>
        <dbReference type="ARBA" id="ARBA00022801"/>
    </source>
</evidence>
<proteinExistence type="inferred from homology"/>
<dbReference type="GO" id="GO:0006046">
    <property type="term" value="P:N-acetylglucosamine catabolic process"/>
    <property type="evidence" value="ECO:0007669"/>
    <property type="project" value="TreeGrafter"/>
</dbReference>
<evidence type="ECO:0000256" key="8">
    <source>
        <dbReference type="PIRNR" id="PIRNR038994"/>
    </source>
</evidence>
<dbReference type="FunCoup" id="A0A6P7FG34">
    <property type="interactions" value="223"/>
</dbReference>
<evidence type="ECO:0000256" key="11">
    <source>
        <dbReference type="PIRSR" id="PIRSR038994-3"/>
    </source>
</evidence>
<evidence type="ECO:0000256" key="7">
    <source>
        <dbReference type="ARBA" id="ARBA00047647"/>
    </source>
</evidence>
<dbReference type="EC" id="3.5.1.25" evidence="2 8"/>
<dbReference type="SUPFAM" id="SSF51556">
    <property type="entry name" value="Metallo-dependent hydrolases"/>
    <property type="match status" value="1"/>
</dbReference>
<evidence type="ECO:0000313" key="13">
    <source>
        <dbReference type="RefSeq" id="XP_028132205.1"/>
    </source>
</evidence>
<feature type="binding site" evidence="10">
    <location>
        <position position="160"/>
    </location>
    <ligand>
        <name>substrate</name>
    </ligand>
</feature>
<dbReference type="GO" id="GO:0008448">
    <property type="term" value="F:N-acetylglucosamine-6-phosphate deacetylase activity"/>
    <property type="evidence" value="ECO:0007669"/>
    <property type="project" value="UniProtKB-UniRule"/>
</dbReference>
<dbReference type="InterPro" id="IPR003764">
    <property type="entry name" value="GlcNAc_6-P_deAcase"/>
</dbReference>
<accession>A0A6P7FG34</accession>
<dbReference type="KEGG" id="dvv:114327705"/>
<evidence type="ECO:0000256" key="10">
    <source>
        <dbReference type="PIRSR" id="PIRSR038994-2"/>
    </source>
</evidence>
<feature type="binding site" evidence="10">
    <location>
        <begin position="241"/>
        <end position="242"/>
    </location>
    <ligand>
        <name>substrate</name>
    </ligand>
</feature>
<dbReference type="OrthoDB" id="10264777at2759"/>
<feature type="binding site" evidence="10">
    <location>
        <begin position="333"/>
        <end position="335"/>
    </location>
    <ligand>
        <name>substrate</name>
    </ligand>
</feature>
<dbReference type="GO" id="GO:0106279">
    <property type="term" value="P:negative regulation of UDP-N-acetylglucosamine biosynthetic process"/>
    <property type="evidence" value="ECO:0007669"/>
    <property type="project" value="UniProtKB-ARBA"/>
</dbReference>
<keyword evidence="5 8" id="KW-0378">Hydrolase</keyword>
<dbReference type="Gene3D" id="2.30.40.10">
    <property type="entry name" value="Urease, subunit C, domain 1"/>
    <property type="match status" value="1"/>
</dbReference>
<dbReference type="InterPro" id="IPR011059">
    <property type="entry name" value="Metal-dep_hydrolase_composite"/>
</dbReference>
<feature type="active site" description="Proton donor/acceptor" evidence="9">
    <location>
        <position position="299"/>
    </location>
</feature>
<dbReference type="FunFam" id="3.20.20.140:FF:000023">
    <property type="entry name" value="N-acetylglucosamine-6-phosphate deacetylase"/>
    <property type="match status" value="1"/>
</dbReference>
<dbReference type="GO" id="GO:0019262">
    <property type="term" value="P:N-acetylneuraminate catabolic process"/>
    <property type="evidence" value="ECO:0007669"/>
    <property type="project" value="UniProtKB-ARBA"/>
</dbReference>
<dbReference type="AlphaFoldDB" id="A0A6P7FG34"/>
<dbReference type="InterPro" id="IPR032466">
    <property type="entry name" value="Metal_Hydrolase"/>
</dbReference>
<comment type="cofactor">
    <cofactor evidence="11">
        <name>a divalent metal cation</name>
        <dbReference type="ChEBI" id="CHEBI:60240"/>
    </cofactor>
    <text evidence="11">Binds 1 divalent metal cation per subunit.</text>
</comment>
<dbReference type="NCBIfam" id="TIGR00221">
    <property type="entry name" value="nagA"/>
    <property type="match status" value="1"/>
</dbReference>
<feature type="binding site" evidence="11">
    <location>
        <position position="238"/>
    </location>
    <ligand>
        <name>Zn(2+)</name>
        <dbReference type="ChEBI" id="CHEBI:29105"/>
    </ligand>
</feature>
<reference evidence="13" key="1">
    <citation type="submission" date="2025-08" db="UniProtKB">
        <authorList>
            <consortium name="RefSeq"/>
        </authorList>
    </citation>
    <scope>IDENTIFICATION</scope>
    <source>
        <tissue evidence="13">Whole insect</tissue>
    </source>
</reference>
<organism evidence="13">
    <name type="scientific">Diabrotica virgifera virgifera</name>
    <name type="common">western corn rootworm</name>
    <dbReference type="NCBI Taxonomy" id="50390"/>
    <lineage>
        <taxon>Eukaryota</taxon>
        <taxon>Metazoa</taxon>
        <taxon>Ecdysozoa</taxon>
        <taxon>Arthropoda</taxon>
        <taxon>Hexapoda</taxon>
        <taxon>Insecta</taxon>
        <taxon>Pterygota</taxon>
        <taxon>Neoptera</taxon>
        <taxon>Endopterygota</taxon>
        <taxon>Coleoptera</taxon>
        <taxon>Polyphaga</taxon>
        <taxon>Cucujiformia</taxon>
        <taxon>Chrysomeloidea</taxon>
        <taxon>Chrysomelidae</taxon>
        <taxon>Galerucinae</taxon>
        <taxon>Diabroticina</taxon>
        <taxon>Diabroticites</taxon>
        <taxon>Diabrotica</taxon>
    </lineage>
</organism>
<feature type="binding site" evidence="11">
    <location>
        <position position="217"/>
    </location>
    <ligand>
        <name>Zn(2+)</name>
        <dbReference type="ChEBI" id="CHEBI:29105"/>
    </ligand>
</feature>
<dbReference type="CDD" id="cd00854">
    <property type="entry name" value="NagA"/>
    <property type="match status" value="1"/>
</dbReference>
<dbReference type="InParanoid" id="A0A6P7FG34"/>
<dbReference type="PANTHER" id="PTHR11113:SF14">
    <property type="entry name" value="N-ACETYLGLUCOSAMINE-6-PHOSPHATE DEACETYLASE"/>
    <property type="match status" value="1"/>
</dbReference>
<evidence type="ECO:0000259" key="12">
    <source>
        <dbReference type="Pfam" id="PF01979"/>
    </source>
</evidence>
<dbReference type="GO" id="GO:0046872">
    <property type="term" value="F:metal ion binding"/>
    <property type="evidence" value="ECO:0007669"/>
    <property type="project" value="UniProtKB-KW"/>
</dbReference>
<dbReference type="PANTHER" id="PTHR11113">
    <property type="entry name" value="N-ACETYLGLUCOSAMINE-6-PHOSPHATE DEACETYLASE"/>
    <property type="match status" value="1"/>
</dbReference>
<evidence type="ECO:0000256" key="2">
    <source>
        <dbReference type="ARBA" id="ARBA00011899"/>
    </source>
</evidence>
<gene>
    <name evidence="13" type="primary">LOC114327705</name>
</gene>
<keyword evidence="6 8" id="KW-0119">Carbohydrate metabolism</keyword>
<evidence type="ECO:0000256" key="9">
    <source>
        <dbReference type="PIRSR" id="PIRSR038994-1"/>
    </source>
</evidence>
<feature type="binding site" evidence="11">
    <location>
        <position position="149"/>
    </location>
    <ligand>
        <name>Zn(2+)</name>
        <dbReference type="ChEBI" id="CHEBI:29105"/>
    </ligand>
</feature>
<evidence type="ECO:0000256" key="6">
    <source>
        <dbReference type="ARBA" id="ARBA00023277"/>
    </source>
</evidence>
<dbReference type="PIRSF" id="PIRSF038994">
    <property type="entry name" value="NagA"/>
    <property type="match status" value="1"/>
</dbReference>